<name>A0A239SWN1_9STRE</name>
<dbReference type="Pfam" id="PF17389">
    <property type="entry name" value="Bac_rhamnosid6H"/>
    <property type="match status" value="1"/>
</dbReference>
<evidence type="ECO:0000313" key="6">
    <source>
        <dbReference type="EMBL" id="SNU89144.1"/>
    </source>
</evidence>
<dbReference type="SUPFAM" id="SSF48208">
    <property type="entry name" value="Six-hairpin glycosidases"/>
    <property type="match status" value="1"/>
</dbReference>
<dbReference type="STRING" id="1123308.GCA_000380085_01680"/>
<dbReference type="Proteomes" id="UP000215185">
    <property type="component" value="Chromosome 1"/>
</dbReference>
<reference evidence="6 7" key="1">
    <citation type="submission" date="2017-06" db="EMBL/GenBank/DDBJ databases">
        <authorList>
            <consortium name="Pathogen Informatics"/>
        </authorList>
    </citation>
    <scope>NUCLEOTIDE SEQUENCE [LARGE SCALE GENOMIC DNA]</scope>
    <source>
        <strain evidence="6 7">NCTC13788</strain>
    </source>
</reference>
<dbReference type="InterPro" id="IPR008928">
    <property type="entry name" value="6-hairpin_glycosidase_sf"/>
</dbReference>
<dbReference type="PANTHER" id="PTHR33307:SF6">
    <property type="entry name" value="ALPHA-RHAMNOSIDASE (EUROFUNG)-RELATED"/>
    <property type="match status" value="1"/>
</dbReference>
<keyword evidence="7" id="KW-1185">Reference proteome</keyword>
<feature type="domain" description="Alpha-L-rhamnosidase concanavalin-like" evidence="3">
    <location>
        <begin position="238"/>
        <end position="334"/>
    </location>
</feature>
<feature type="domain" description="Alpha-L-rhamnosidase six-hairpin glycosidase" evidence="5">
    <location>
        <begin position="339"/>
        <end position="692"/>
    </location>
</feature>
<dbReference type="Gene3D" id="1.50.10.10">
    <property type="match status" value="1"/>
</dbReference>
<dbReference type="InterPro" id="IPR008902">
    <property type="entry name" value="Rhamnosid_concanavalin"/>
</dbReference>
<organism evidence="6 7">
    <name type="scientific">Streptococcus merionis</name>
    <dbReference type="NCBI Taxonomy" id="400065"/>
    <lineage>
        <taxon>Bacteria</taxon>
        <taxon>Bacillati</taxon>
        <taxon>Bacillota</taxon>
        <taxon>Bacilli</taxon>
        <taxon>Lactobacillales</taxon>
        <taxon>Streptococcaceae</taxon>
        <taxon>Streptococcus</taxon>
    </lineage>
</organism>
<evidence type="ECO:0000256" key="1">
    <source>
        <dbReference type="ARBA" id="ARBA00001445"/>
    </source>
</evidence>
<evidence type="ECO:0000259" key="4">
    <source>
        <dbReference type="Pfam" id="PF08531"/>
    </source>
</evidence>
<dbReference type="EC" id="3.2.1.40" evidence="2"/>
<dbReference type="AlphaFoldDB" id="A0A239SWN1"/>
<dbReference type="InterPro" id="IPR013737">
    <property type="entry name" value="Bac_rhamnosid_N"/>
</dbReference>
<evidence type="ECO:0000256" key="2">
    <source>
        <dbReference type="ARBA" id="ARBA00012652"/>
    </source>
</evidence>
<dbReference type="InterPro" id="IPR012341">
    <property type="entry name" value="6hp_glycosidase-like_sf"/>
</dbReference>
<dbReference type="EMBL" id="LT906439">
    <property type="protein sequence ID" value="SNU89144.1"/>
    <property type="molecule type" value="Genomic_DNA"/>
</dbReference>
<dbReference type="Pfam" id="PF05592">
    <property type="entry name" value="Bac_rhamnosid"/>
    <property type="match status" value="1"/>
</dbReference>
<feature type="domain" description="Bacterial alpha-L-rhamnosidase N-terminal" evidence="4">
    <location>
        <begin position="60"/>
        <end position="197"/>
    </location>
</feature>
<sequence length="761" mass="85297">MKNTKLSWTGRWISAAHATVSEEPEFTLEEMFSGKSRPQAPVEERLHPGVYFKKELTLSKEVTKAELTITSQGIYQAYINGQRVTGAIFTPDYTDYNDFLMYQTYEVTKFLAIGKNVLAVEVADGWYAGRISVQGGSAQFGDQLALLVDLEITYSDGCTEIVGTDTSFTAGSGKHRYADIQIGEKQDLRLDSDWKTSFLPLPELTFEIDADYERLAPQEGPMVYRQEILPAQKIWSEKDGLIVDFGQVIAGRIRLKAGLADGQEIVVDHAETLDENGHFFRNIVGRNKDARDVFIGRGQKEILEPDFTFHGFRYVKIVGLESLDERQIEAIAIYSEMAQTGTLVTSDFKVNQLLSNILWSQKGNMLSIPTDCPQRERVGWTGDMQVFAPSSTFFLETKAFIKRWLKSVRINQKENGEIVDYSPAPKDAASSVAFTGSYSSAGWGDAIIMVPWTLYQRYGDREVLEENYQAMLNWFAFSKDSAAGDKSGEDRYIWDTKFHYGDWMFPSFMMSEPNPMKTSAVTKDLVATAFLAHSADLLAHISEILGKDGSAFADYARKVRVAFSKYFLTEAGHLTSDFQGCYVLALAFDMVSDDHRQGLVDRLVSMIHENGNRLDTGFLSVPYLLDVLCENGHVDLARTVFFQDACPSWFYEINRGATTIWESWAGIQPDGNVGTFSFNHYAFGCVLDWIIRETVGLKAAAPGYQAIAIAPSLEIVDRFDMTYHSPVGMITIKKDGRIWLIDTPKNIPVTIDLTAVSGRLA</sequence>
<proteinExistence type="predicted"/>
<gene>
    <name evidence="6" type="ORF">SAMEA4412692_01377</name>
</gene>
<dbReference type="GO" id="GO:0005975">
    <property type="term" value="P:carbohydrate metabolic process"/>
    <property type="evidence" value="ECO:0007669"/>
    <property type="project" value="InterPro"/>
</dbReference>
<dbReference type="Pfam" id="PF08531">
    <property type="entry name" value="Bac_rhamnosid_N"/>
    <property type="match status" value="1"/>
</dbReference>
<evidence type="ECO:0000313" key="7">
    <source>
        <dbReference type="Proteomes" id="UP000215185"/>
    </source>
</evidence>
<comment type="catalytic activity">
    <reaction evidence="1">
        <text>Hydrolysis of terminal non-reducing alpha-L-rhamnose residues in alpha-L-rhamnosides.</text>
        <dbReference type="EC" id="3.2.1.40"/>
    </reaction>
</comment>
<dbReference type="PANTHER" id="PTHR33307">
    <property type="entry name" value="ALPHA-RHAMNOSIDASE (EUROFUNG)"/>
    <property type="match status" value="1"/>
</dbReference>
<evidence type="ECO:0000259" key="5">
    <source>
        <dbReference type="Pfam" id="PF17389"/>
    </source>
</evidence>
<dbReference type="KEGG" id="smen:SAMEA4412692_1377"/>
<evidence type="ECO:0000259" key="3">
    <source>
        <dbReference type="Pfam" id="PF05592"/>
    </source>
</evidence>
<accession>A0A239SWN1</accession>
<protein>
    <recommendedName>
        <fullName evidence="2">alpha-L-rhamnosidase</fullName>
        <ecNumber evidence="2">3.2.1.40</ecNumber>
    </recommendedName>
</protein>
<dbReference type="InterPro" id="IPR016007">
    <property type="entry name" value="Alpha_rhamnosid"/>
</dbReference>
<dbReference type="InterPro" id="IPR035396">
    <property type="entry name" value="Bac_rhamnosid6H"/>
</dbReference>
<dbReference type="RefSeq" id="WP_018374216.1">
    <property type="nucleotide sequence ID" value="NZ_LT906439.1"/>
</dbReference>
<dbReference type="eggNOG" id="COG3408">
    <property type="taxonomic scope" value="Bacteria"/>
</dbReference>
<dbReference type="Gene3D" id="2.60.120.260">
    <property type="entry name" value="Galactose-binding domain-like"/>
    <property type="match status" value="2"/>
</dbReference>
<dbReference type="GO" id="GO:0030596">
    <property type="term" value="F:alpha-L-rhamnosidase activity"/>
    <property type="evidence" value="ECO:0007669"/>
    <property type="project" value="UniProtKB-EC"/>
</dbReference>